<dbReference type="SUPFAM" id="SSF47473">
    <property type="entry name" value="EF-hand"/>
    <property type="match status" value="1"/>
</dbReference>
<dbReference type="PROSITE" id="PS50222">
    <property type="entry name" value="EF_HAND_2"/>
    <property type="match status" value="1"/>
</dbReference>
<keyword evidence="5 7" id="KW-0472">Membrane</keyword>
<dbReference type="PANTHER" id="PTHR31323">
    <property type="entry name" value="MECHANOSENSITIVE ION CHANNEL PROTEIN MSY2"/>
    <property type="match status" value="1"/>
</dbReference>
<proteinExistence type="predicted"/>
<evidence type="ECO:0000256" key="6">
    <source>
        <dbReference type="SAM" id="MobiDB-lite"/>
    </source>
</evidence>
<feature type="transmembrane region" description="Helical" evidence="7">
    <location>
        <begin position="221"/>
        <end position="246"/>
    </location>
</feature>
<dbReference type="OrthoDB" id="544685at2759"/>
<feature type="domain" description="EF-hand" evidence="8">
    <location>
        <begin position="136"/>
        <end position="171"/>
    </location>
</feature>
<feature type="compositionally biased region" description="Acidic residues" evidence="6">
    <location>
        <begin position="94"/>
        <end position="114"/>
    </location>
</feature>
<dbReference type="InterPro" id="IPR006685">
    <property type="entry name" value="MscS_channel_2nd"/>
</dbReference>
<dbReference type="GO" id="GO:0006874">
    <property type="term" value="P:intracellular calcium ion homeostasis"/>
    <property type="evidence" value="ECO:0007669"/>
    <property type="project" value="TreeGrafter"/>
</dbReference>
<comment type="subcellular location">
    <subcellularLocation>
        <location evidence="1">Membrane</location>
    </subcellularLocation>
</comment>
<dbReference type="Gene3D" id="2.30.30.60">
    <property type="match status" value="1"/>
</dbReference>
<dbReference type="InterPro" id="IPR002048">
    <property type="entry name" value="EF_hand_dom"/>
</dbReference>
<reference evidence="9 10" key="1">
    <citation type="submission" date="2014-04" db="EMBL/GenBank/DDBJ databases">
        <title>A new species of microsporidia sheds light on the evolution of extreme parasitism.</title>
        <authorList>
            <person name="Haag K.L."/>
            <person name="James T.Y."/>
            <person name="Larsson R."/>
            <person name="Schaer T.M."/>
            <person name="Refardt D."/>
            <person name="Pombert J.-F."/>
            <person name="Ebert D."/>
        </authorList>
    </citation>
    <scope>NUCLEOTIDE SEQUENCE [LARGE SCALE GENOMIC DNA]</scope>
    <source>
        <strain evidence="9 10">UGP3</strain>
        <tissue evidence="9">Spores</tissue>
    </source>
</reference>
<evidence type="ECO:0000256" key="3">
    <source>
        <dbReference type="ARBA" id="ARBA00022837"/>
    </source>
</evidence>
<dbReference type="HOGENOM" id="CLU_727773_0_0_1"/>
<dbReference type="InterPro" id="IPR018247">
    <property type="entry name" value="EF_Hand_1_Ca_BS"/>
</dbReference>
<evidence type="ECO:0000313" key="10">
    <source>
        <dbReference type="Proteomes" id="UP000029725"/>
    </source>
</evidence>
<dbReference type="Proteomes" id="UP000029725">
    <property type="component" value="Unassembled WGS sequence"/>
</dbReference>
<evidence type="ECO:0000259" key="8">
    <source>
        <dbReference type="PROSITE" id="PS50222"/>
    </source>
</evidence>
<dbReference type="SUPFAM" id="SSF50182">
    <property type="entry name" value="Sm-like ribonucleoproteins"/>
    <property type="match status" value="1"/>
</dbReference>
<dbReference type="RefSeq" id="XP_013236487.1">
    <property type="nucleotide sequence ID" value="XM_013381033.1"/>
</dbReference>
<evidence type="ECO:0000256" key="1">
    <source>
        <dbReference type="ARBA" id="ARBA00004370"/>
    </source>
</evidence>
<evidence type="ECO:0000256" key="7">
    <source>
        <dbReference type="SAM" id="Phobius"/>
    </source>
</evidence>
<evidence type="ECO:0000313" key="9">
    <source>
        <dbReference type="EMBL" id="KGG50060.1"/>
    </source>
</evidence>
<protein>
    <recommendedName>
        <fullName evidence="8">EF-hand domain-containing protein</fullName>
    </recommendedName>
</protein>
<feature type="transmembrane region" description="Helical" evidence="7">
    <location>
        <begin position="191"/>
        <end position="209"/>
    </location>
</feature>
<dbReference type="GO" id="GO:0005509">
    <property type="term" value="F:calcium ion binding"/>
    <property type="evidence" value="ECO:0007669"/>
    <property type="project" value="InterPro"/>
</dbReference>
<dbReference type="GO" id="GO:0016020">
    <property type="term" value="C:membrane"/>
    <property type="evidence" value="ECO:0007669"/>
    <property type="project" value="UniProtKB-SubCell"/>
</dbReference>
<accession>A0A098VM76</accession>
<dbReference type="InterPro" id="IPR010920">
    <property type="entry name" value="LSM_dom_sf"/>
</dbReference>
<evidence type="ECO:0000256" key="2">
    <source>
        <dbReference type="ARBA" id="ARBA00022692"/>
    </source>
</evidence>
<dbReference type="PROSITE" id="PS00018">
    <property type="entry name" value="EF_HAND_1"/>
    <property type="match status" value="1"/>
</dbReference>
<comment type="caution">
    <text evidence="9">The sequence shown here is derived from an EMBL/GenBank/DDBJ whole genome shotgun (WGS) entry which is preliminary data.</text>
</comment>
<organism evidence="9 10">
    <name type="scientific">Mitosporidium daphniae</name>
    <dbReference type="NCBI Taxonomy" id="1485682"/>
    <lineage>
        <taxon>Eukaryota</taxon>
        <taxon>Fungi</taxon>
        <taxon>Fungi incertae sedis</taxon>
        <taxon>Microsporidia</taxon>
        <taxon>Mitosporidium</taxon>
    </lineage>
</organism>
<dbReference type="AlphaFoldDB" id="A0A098VM76"/>
<dbReference type="GO" id="GO:0005262">
    <property type="term" value="F:calcium channel activity"/>
    <property type="evidence" value="ECO:0007669"/>
    <property type="project" value="TreeGrafter"/>
</dbReference>
<keyword evidence="4 7" id="KW-1133">Transmembrane helix</keyword>
<dbReference type="PANTHER" id="PTHR31323:SF1">
    <property type="entry name" value="MECHANOSENSITIVE ION CHANNEL PROTEIN"/>
    <property type="match status" value="1"/>
</dbReference>
<keyword evidence="3" id="KW-0106">Calcium</keyword>
<name>A0A098VM76_9MICR</name>
<gene>
    <name evidence="9" type="ORF">DI09_90p130</name>
</gene>
<sequence length="380" mass="42657">MAVIMTLKKFALAQSKVPFSQALSGLFAHIAGITPNFSSFEGVNSSAKISSFENYDLDQYHSEATTLAYQIFVSLKRSIKKDKDQHDQSISSNTEDDNYAQEEEEEQEQYEEGDAFDPNKQASLFLVQEDFNFIFPNSNDASEAFKLLDQNDNGDISVQELSEHIISTFKERGTILKSLAENESIIRQLDILALSLLGIVLFALVLQIFDLSTSCIAAFGTVFFGLSFVFAKLASNLLYSVVFVLLSHPYDVGDRVSFDEYEGIIVTEIGLLSTVFITNDGRCLYIQNSILFDKPIYNIRRSLPQTETISFKFGMQSPQDLMDNLYTLKEALINFFEILFESRYCGGPSLEFPRYGAKAESIGETKRVFAEATESIRSNG</sequence>
<dbReference type="InterPro" id="IPR023408">
    <property type="entry name" value="MscS_beta-dom_sf"/>
</dbReference>
<evidence type="ECO:0000256" key="4">
    <source>
        <dbReference type="ARBA" id="ARBA00022989"/>
    </source>
</evidence>
<dbReference type="InterPro" id="IPR011992">
    <property type="entry name" value="EF-hand-dom_pair"/>
</dbReference>
<dbReference type="VEuPathDB" id="MicrosporidiaDB:DI09_90p130"/>
<dbReference type="GeneID" id="25261057"/>
<keyword evidence="2 7" id="KW-0812">Transmembrane</keyword>
<evidence type="ECO:0000256" key="5">
    <source>
        <dbReference type="ARBA" id="ARBA00023136"/>
    </source>
</evidence>
<dbReference type="EMBL" id="JMKJ01000602">
    <property type="protein sequence ID" value="KGG50060.1"/>
    <property type="molecule type" value="Genomic_DNA"/>
</dbReference>
<dbReference type="Pfam" id="PF00924">
    <property type="entry name" value="MS_channel_2nd"/>
    <property type="match status" value="1"/>
</dbReference>
<feature type="region of interest" description="Disordered" evidence="6">
    <location>
        <begin position="83"/>
        <end position="114"/>
    </location>
</feature>
<keyword evidence="10" id="KW-1185">Reference proteome</keyword>